<dbReference type="Pfam" id="PF14347">
    <property type="entry name" value="DUF4399"/>
    <property type="match status" value="1"/>
</dbReference>
<reference evidence="2 3" key="1">
    <citation type="journal article" date="2018" name="Microbiome">
        <title>Fine metagenomic profile of the Mediterranean stratified and mixed water columns revealed by assembly and recruitment.</title>
        <authorList>
            <person name="Haro-Moreno J.M."/>
            <person name="Lopez-Perez M."/>
            <person name="De La Torre J.R."/>
            <person name="Picazo A."/>
            <person name="Camacho A."/>
            <person name="Rodriguez-Valera F."/>
        </authorList>
    </citation>
    <scope>NUCLEOTIDE SEQUENCE [LARGE SCALE GENOMIC DNA]</scope>
    <source>
        <strain evidence="2">MED-G83</strain>
    </source>
</reference>
<dbReference type="EMBL" id="QOPD01000005">
    <property type="protein sequence ID" value="RCL38107.1"/>
    <property type="molecule type" value="Genomic_DNA"/>
</dbReference>
<evidence type="ECO:0000259" key="1">
    <source>
        <dbReference type="Pfam" id="PF14347"/>
    </source>
</evidence>
<dbReference type="AlphaFoldDB" id="A0A368BMK9"/>
<accession>A0A368BMK9</accession>
<comment type="caution">
    <text evidence="2">The sequence shown here is derived from an EMBL/GenBank/DDBJ whole genome shotgun (WGS) entry which is preliminary data.</text>
</comment>
<organism evidence="2 3">
    <name type="scientific">SAR86 cluster bacterium</name>
    <dbReference type="NCBI Taxonomy" id="2030880"/>
    <lineage>
        <taxon>Bacteria</taxon>
        <taxon>Pseudomonadati</taxon>
        <taxon>Pseudomonadota</taxon>
        <taxon>Gammaproteobacteria</taxon>
        <taxon>SAR86 cluster</taxon>
    </lineage>
</organism>
<dbReference type="Proteomes" id="UP000252147">
    <property type="component" value="Unassembled WGS sequence"/>
</dbReference>
<dbReference type="InterPro" id="IPR025512">
    <property type="entry name" value="DUF4399"/>
</dbReference>
<protein>
    <submittedName>
        <fullName evidence="2">DUF4399 domain-containing protein</fullName>
    </submittedName>
</protein>
<gene>
    <name evidence="2" type="ORF">DBW97_03485</name>
</gene>
<evidence type="ECO:0000313" key="2">
    <source>
        <dbReference type="EMBL" id="RCL38107.1"/>
    </source>
</evidence>
<sequence>MSHWRRNIKKFALIYLISQFLLTEPELYFIEPQDKAIISGPVKVVFGLKDFGVAPAGYNINNTGHHHLLINVDFPIDFTKPIPADSNHIHFGKGQTETILDLPKGEYRLRLLLGNYVHIPHSNPIYSEEILITVN</sequence>
<name>A0A368BMK9_9GAMM</name>
<feature type="domain" description="DUF4399" evidence="1">
    <location>
        <begin position="44"/>
        <end position="134"/>
    </location>
</feature>
<proteinExistence type="predicted"/>
<evidence type="ECO:0000313" key="3">
    <source>
        <dbReference type="Proteomes" id="UP000252147"/>
    </source>
</evidence>